<reference evidence="2 3" key="1">
    <citation type="submission" date="2022-01" db="EMBL/GenBank/DDBJ databases">
        <title>A chromosomal length assembly of Cordylochernes scorpioides.</title>
        <authorList>
            <person name="Zeh D."/>
            <person name="Zeh J."/>
        </authorList>
    </citation>
    <scope>NUCLEOTIDE SEQUENCE [LARGE SCALE GENOMIC DNA]</scope>
    <source>
        <strain evidence="2">IN4F17</strain>
        <tissue evidence="2">Whole Body</tissue>
    </source>
</reference>
<dbReference type="Proteomes" id="UP001235939">
    <property type="component" value="Chromosome 10"/>
</dbReference>
<dbReference type="InterPro" id="IPR041426">
    <property type="entry name" value="Mos1_HTH"/>
</dbReference>
<dbReference type="Pfam" id="PF17906">
    <property type="entry name" value="HTH_48"/>
    <property type="match status" value="1"/>
</dbReference>
<evidence type="ECO:0000313" key="3">
    <source>
        <dbReference type="Proteomes" id="UP001235939"/>
    </source>
</evidence>
<evidence type="ECO:0000259" key="1">
    <source>
        <dbReference type="Pfam" id="PF17906"/>
    </source>
</evidence>
<organism evidence="2 3">
    <name type="scientific">Cordylochernes scorpioides</name>
    <dbReference type="NCBI Taxonomy" id="51811"/>
    <lineage>
        <taxon>Eukaryota</taxon>
        <taxon>Metazoa</taxon>
        <taxon>Ecdysozoa</taxon>
        <taxon>Arthropoda</taxon>
        <taxon>Chelicerata</taxon>
        <taxon>Arachnida</taxon>
        <taxon>Pseudoscorpiones</taxon>
        <taxon>Cheliferoidea</taxon>
        <taxon>Chernetidae</taxon>
        <taxon>Cordylochernes</taxon>
    </lineage>
</organism>
<keyword evidence="3" id="KW-1185">Reference proteome</keyword>
<name>A0ABY6KX79_9ARAC</name>
<accession>A0ABY6KX79</accession>
<sequence>MKAASPVETNAKTALSIGRLRKLADSGCIKMLSKQEIRIIWLHEFKLGHNAAKTTRNVISAWGKGTTSELTTRRLFENFLPAIPALEMKRAVDSYPKVGQPASRLYGADFSVKGGHLNKRVTHQRPRFSLQVGVARAGCRLCVWSGTFRKSDIHDTKYTSDDAMLPVDVSHRGRIVVWLVDYSLLDEINVPLPIYEKFYCMSFVPIRNTLLYILGKLDQVGHKSAGEFDLPRNMSLLAKVDYLPVEFFASSAYCFPFEGLFDFRSYSFYIAVVVHYAVLLRVNLNVFVAAVQYDVALLRWPQQ</sequence>
<dbReference type="EMBL" id="CP092872">
    <property type="protein sequence ID" value="UYV73234.1"/>
    <property type="molecule type" value="Genomic_DNA"/>
</dbReference>
<proteinExistence type="predicted"/>
<feature type="domain" description="Mos1 transposase HTH" evidence="1">
    <location>
        <begin position="34"/>
        <end position="79"/>
    </location>
</feature>
<dbReference type="Gene3D" id="1.10.10.1450">
    <property type="match status" value="1"/>
</dbReference>
<evidence type="ECO:0000313" key="2">
    <source>
        <dbReference type="EMBL" id="UYV73234.1"/>
    </source>
</evidence>
<gene>
    <name evidence="2" type="ORF">LAZ67_10002261</name>
</gene>
<protein>
    <recommendedName>
        <fullName evidence="1">Mos1 transposase HTH domain-containing protein</fullName>
    </recommendedName>
</protein>